<dbReference type="EMBL" id="VFPH01000002">
    <property type="protein sequence ID" value="TQM37701.1"/>
    <property type="molecule type" value="Genomic_DNA"/>
</dbReference>
<name>A0A543FV51_9PSEU</name>
<dbReference type="Gene3D" id="1.10.630.10">
    <property type="entry name" value="Cytochrome P450"/>
    <property type="match status" value="1"/>
</dbReference>
<reference evidence="5 6" key="1">
    <citation type="submission" date="2019-06" db="EMBL/GenBank/DDBJ databases">
        <title>Sequencing the genomes of 1000 actinobacteria strains.</title>
        <authorList>
            <person name="Klenk H.-P."/>
        </authorList>
    </citation>
    <scope>NUCLEOTIDE SEQUENCE [LARGE SCALE GENOMIC DNA]</scope>
    <source>
        <strain evidence="5 6">DSM 45511</strain>
    </source>
</reference>
<comment type="similarity">
    <text evidence="2 4">Belongs to the cytochrome P450 family.</text>
</comment>
<dbReference type="OrthoDB" id="5290182at2"/>
<evidence type="ECO:0000256" key="3">
    <source>
        <dbReference type="PIRSR" id="PIRSR602401-1"/>
    </source>
</evidence>
<dbReference type="InterPro" id="IPR017972">
    <property type="entry name" value="Cyt_P450_CS"/>
</dbReference>
<dbReference type="CDD" id="cd11053">
    <property type="entry name" value="CYP110-like"/>
    <property type="match status" value="1"/>
</dbReference>
<sequence>MDTVPGPRLPLAVQTPLLWGLPRWWLARCHRRYGDTFAVRVAPIGTVVFLADPDDIKTVFAGDPATYRAGEGNTVVGGVLGESSLLLLDGQEHRERRRQMLPPFHRDAVRRQTEQMAAIAAADVATWPVGREFRVAPRMSAITLEVILRIVIGTRDERRLDALRRALPPVVDTGFMAAAAMIRPSVLGLRPWAGVRRARAEAGRLLRAEIANCRTDPELDERTDVLAMLVRSADMTDDELRDQLMTLLLAGHETTATALSWTLERLVRHPAALARAVRAADEGDDDYLDAIVRESLRVRPVLFDVVRKLTAPVELAGRRLPAGVTVSPAIGLVHNSARHYPDPLRFDPDRMVGATLTPTTWLPFGGGARRCLGATFAQVEMRVVLREILRRVELAPTTARSERQRAKHITLVPHRGARIRVLARRPAPVAAGAGGVASGSC</sequence>
<dbReference type="PRINTS" id="PR00385">
    <property type="entry name" value="P450"/>
</dbReference>
<protein>
    <recommendedName>
        <fullName evidence="7">Cytochrome P450</fullName>
    </recommendedName>
</protein>
<evidence type="ECO:0000256" key="1">
    <source>
        <dbReference type="ARBA" id="ARBA00001971"/>
    </source>
</evidence>
<dbReference type="GO" id="GO:0020037">
    <property type="term" value="F:heme binding"/>
    <property type="evidence" value="ECO:0007669"/>
    <property type="project" value="InterPro"/>
</dbReference>
<dbReference type="AlphaFoldDB" id="A0A543FV51"/>
<dbReference type="PRINTS" id="PR00463">
    <property type="entry name" value="EP450I"/>
</dbReference>
<dbReference type="PANTHER" id="PTHR24305:SF166">
    <property type="entry name" value="CYTOCHROME P450 12A4, MITOCHONDRIAL-RELATED"/>
    <property type="match status" value="1"/>
</dbReference>
<evidence type="ECO:0000256" key="2">
    <source>
        <dbReference type="ARBA" id="ARBA00010617"/>
    </source>
</evidence>
<keyword evidence="6" id="KW-1185">Reference proteome</keyword>
<evidence type="ECO:0008006" key="7">
    <source>
        <dbReference type="Google" id="ProtNLM"/>
    </source>
</evidence>
<comment type="caution">
    <text evidence="5">The sequence shown here is derived from an EMBL/GenBank/DDBJ whole genome shotgun (WGS) entry which is preliminary data.</text>
</comment>
<dbReference type="InterPro" id="IPR050121">
    <property type="entry name" value="Cytochrome_P450_monoxygenase"/>
</dbReference>
<dbReference type="RefSeq" id="WP_142104479.1">
    <property type="nucleotide sequence ID" value="NZ_VFPH01000002.1"/>
</dbReference>
<gene>
    <name evidence="5" type="ORF">FB388_4919</name>
</gene>
<keyword evidence="3 4" id="KW-0408">Iron</keyword>
<dbReference type="SUPFAM" id="SSF48264">
    <property type="entry name" value="Cytochrome P450"/>
    <property type="match status" value="1"/>
</dbReference>
<keyword evidence="4" id="KW-0503">Monooxygenase</keyword>
<dbReference type="Proteomes" id="UP000319818">
    <property type="component" value="Unassembled WGS sequence"/>
</dbReference>
<comment type="cofactor">
    <cofactor evidence="1 3">
        <name>heme</name>
        <dbReference type="ChEBI" id="CHEBI:30413"/>
    </cofactor>
</comment>
<dbReference type="InterPro" id="IPR001128">
    <property type="entry name" value="Cyt_P450"/>
</dbReference>
<evidence type="ECO:0000313" key="6">
    <source>
        <dbReference type="Proteomes" id="UP000319818"/>
    </source>
</evidence>
<dbReference type="PROSITE" id="PS00086">
    <property type="entry name" value="CYTOCHROME_P450"/>
    <property type="match status" value="1"/>
</dbReference>
<dbReference type="InterPro" id="IPR036396">
    <property type="entry name" value="Cyt_P450_sf"/>
</dbReference>
<feature type="binding site" description="axial binding residue" evidence="3">
    <location>
        <position position="371"/>
    </location>
    <ligand>
        <name>heme</name>
        <dbReference type="ChEBI" id="CHEBI:30413"/>
    </ligand>
    <ligandPart>
        <name>Fe</name>
        <dbReference type="ChEBI" id="CHEBI:18248"/>
    </ligandPart>
</feature>
<dbReference type="GO" id="GO:0005506">
    <property type="term" value="F:iron ion binding"/>
    <property type="evidence" value="ECO:0007669"/>
    <property type="project" value="InterPro"/>
</dbReference>
<evidence type="ECO:0000256" key="4">
    <source>
        <dbReference type="RuleBase" id="RU000461"/>
    </source>
</evidence>
<dbReference type="GO" id="GO:0004497">
    <property type="term" value="F:monooxygenase activity"/>
    <property type="evidence" value="ECO:0007669"/>
    <property type="project" value="UniProtKB-KW"/>
</dbReference>
<proteinExistence type="inferred from homology"/>
<keyword evidence="3 4" id="KW-0349">Heme</keyword>
<dbReference type="PANTHER" id="PTHR24305">
    <property type="entry name" value="CYTOCHROME P450"/>
    <property type="match status" value="1"/>
</dbReference>
<evidence type="ECO:0000313" key="5">
    <source>
        <dbReference type="EMBL" id="TQM37701.1"/>
    </source>
</evidence>
<dbReference type="InterPro" id="IPR002401">
    <property type="entry name" value="Cyt_P450_E_grp-I"/>
</dbReference>
<organism evidence="5 6">
    <name type="scientific">Pseudonocardia cypriaca</name>
    <dbReference type="NCBI Taxonomy" id="882449"/>
    <lineage>
        <taxon>Bacteria</taxon>
        <taxon>Bacillati</taxon>
        <taxon>Actinomycetota</taxon>
        <taxon>Actinomycetes</taxon>
        <taxon>Pseudonocardiales</taxon>
        <taxon>Pseudonocardiaceae</taxon>
        <taxon>Pseudonocardia</taxon>
    </lineage>
</organism>
<accession>A0A543FV51</accession>
<keyword evidence="4" id="KW-0560">Oxidoreductase</keyword>
<dbReference type="Pfam" id="PF00067">
    <property type="entry name" value="p450"/>
    <property type="match status" value="1"/>
</dbReference>
<keyword evidence="3 4" id="KW-0479">Metal-binding</keyword>
<dbReference type="GO" id="GO:0016705">
    <property type="term" value="F:oxidoreductase activity, acting on paired donors, with incorporation or reduction of molecular oxygen"/>
    <property type="evidence" value="ECO:0007669"/>
    <property type="project" value="InterPro"/>
</dbReference>